<accession>A0A9D1AC33</accession>
<dbReference type="EMBL" id="DVGK01000028">
    <property type="protein sequence ID" value="HIR12669.1"/>
    <property type="molecule type" value="Genomic_DNA"/>
</dbReference>
<sequence>MKKSTKALLIAAFCCVLVGLSFCIASFFFGISERGMTDVIQQGRVQLEEKLGWFRDIGTDLSKSEKTETEFSETYANITELDLDLGETNCVLIPWQEAEWKVSGSRLPTGFSCSQDGMKLKIRSKKSTWNFWKFGNETSALEIYVPERELLEEVKIDLGTGELTVQEGFIRSEKLEVDCGVGNCSLRMDIRKEMKIDCGVGEVDATLLGKSTDFDYNLQCGVGEVMIDGESYGSIGAETKVSHDASKEIRIDCGVGSVSVEFEEDAQ</sequence>
<organism evidence="1 2">
    <name type="scientific">Candidatus Choladousia intestinavium</name>
    <dbReference type="NCBI Taxonomy" id="2840727"/>
    <lineage>
        <taxon>Bacteria</taxon>
        <taxon>Bacillati</taxon>
        <taxon>Bacillota</taxon>
        <taxon>Clostridia</taxon>
        <taxon>Lachnospirales</taxon>
        <taxon>Lachnospiraceae</taxon>
        <taxon>Lachnospiraceae incertae sedis</taxon>
        <taxon>Candidatus Choladousia</taxon>
    </lineage>
</organism>
<comment type="caution">
    <text evidence="1">The sequence shown here is derived from an EMBL/GenBank/DDBJ whole genome shotgun (WGS) entry which is preliminary data.</text>
</comment>
<protein>
    <submittedName>
        <fullName evidence="1">Uncharacterized protein</fullName>
    </submittedName>
</protein>
<proteinExistence type="predicted"/>
<reference evidence="1" key="1">
    <citation type="submission" date="2020-10" db="EMBL/GenBank/DDBJ databases">
        <authorList>
            <person name="Gilroy R."/>
        </authorList>
    </citation>
    <scope>NUCLEOTIDE SEQUENCE</scope>
    <source>
        <strain evidence="1">ChiSjej4B22-8148</strain>
    </source>
</reference>
<dbReference type="Gene3D" id="2.160.20.120">
    <property type="match status" value="1"/>
</dbReference>
<evidence type="ECO:0000313" key="2">
    <source>
        <dbReference type="Proteomes" id="UP000886757"/>
    </source>
</evidence>
<reference evidence="1" key="2">
    <citation type="journal article" date="2021" name="PeerJ">
        <title>Extensive microbial diversity within the chicken gut microbiome revealed by metagenomics and culture.</title>
        <authorList>
            <person name="Gilroy R."/>
            <person name="Ravi A."/>
            <person name="Getino M."/>
            <person name="Pursley I."/>
            <person name="Horton D.L."/>
            <person name="Alikhan N.F."/>
            <person name="Baker D."/>
            <person name="Gharbi K."/>
            <person name="Hall N."/>
            <person name="Watson M."/>
            <person name="Adriaenssens E.M."/>
            <person name="Foster-Nyarko E."/>
            <person name="Jarju S."/>
            <person name="Secka A."/>
            <person name="Antonio M."/>
            <person name="Oren A."/>
            <person name="Chaudhuri R.R."/>
            <person name="La Ragione R."/>
            <person name="Hildebrand F."/>
            <person name="Pallen M.J."/>
        </authorList>
    </citation>
    <scope>NUCLEOTIDE SEQUENCE</scope>
    <source>
        <strain evidence="1">ChiSjej4B22-8148</strain>
    </source>
</reference>
<dbReference type="Proteomes" id="UP000886757">
    <property type="component" value="Unassembled WGS sequence"/>
</dbReference>
<name>A0A9D1AC33_9FIRM</name>
<dbReference type="AlphaFoldDB" id="A0A9D1AC33"/>
<gene>
    <name evidence="1" type="ORF">IAB31_01950</name>
</gene>
<evidence type="ECO:0000313" key="1">
    <source>
        <dbReference type="EMBL" id="HIR12669.1"/>
    </source>
</evidence>